<evidence type="ECO:0000313" key="6">
    <source>
        <dbReference type="EMBL" id="CAK7213446.1"/>
    </source>
</evidence>
<dbReference type="PROSITE" id="PS00862">
    <property type="entry name" value="OX2_COVAL_FAD"/>
    <property type="match status" value="1"/>
</dbReference>
<gene>
    <name evidence="6" type="ORF">SBRCBS47491_001802</name>
</gene>
<organism evidence="6 7">
    <name type="scientific">Sporothrix bragantina</name>
    <dbReference type="NCBI Taxonomy" id="671064"/>
    <lineage>
        <taxon>Eukaryota</taxon>
        <taxon>Fungi</taxon>
        <taxon>Dikarya</taxon>
        <taxon>Ascomycota</taxon>
        <taxon>Pezizomycotina</taxon>
        <taxon>Sordariomycetes</taxon>
        <taxon>Sordariomycetidae</taxon>
        <taxon>Ophiostomatales</taxon>
        <taxon>Ophiostomataceae</taxon>
        <taxon>Sporothrix</taxon>
    </lineage>
</organism>
<keyword evidence="4" id="KW-0560">Oxidoreductase</keyword>
<evidence type="ECO:0000259" key="5">
    <source>
        <dbReference type="PROSITE" id="PS51387"/>
    </source>
</evidence>
<proteinExistence type="inferred from homology"/>
<dbReference type="PROSITE" id="PS51387">
    <property type="entry name" value="FAD_PCMH"/>
    <property type="match status" value="1"/>
</dbReference>
<dbReference type="PANTHER" id="PTHR42973">
    <property type="entry name" value="BINDING OXIDOREDUCTASE, PUTATIVE (AFU_ORTHOLOGUE AFUA_1G17690)-RELATED"/>
    <property type="match status" value="1"/>
</dbReference>
<dbReference type="Gene3D" id="3.30.465.10">
    <property type="match status" value="1"/>
</dbReference>
<dbReference type="Gene3D" id="3.40.462.20">
    <property type="match status" value="1"/>
</dbReference>
<evidence type="ECO:0000256" key="1">
    <source>
        <dbReference type="ARBA" id="ARBA00005466"/>
    </source>
</evidence>
<dbReference type="InterPro" id="IPR006094">
    <property type="entry name" value="Oxid_FAD_bind_N"/>
</dbReference>
<dbReference type="InterPro" id="IPR016166">
    <property type="entry name" value="FAD-bd_PCMH"/>
</dbReference>
<dbReference type="Proteomes" id="UP001642406">
    <property type="component" value="Unassembled WGS sequence"/>
</dbReference>
<dbReference type="EMBL" id="CAWUHC010000010">
    <property type="protein sequence ID" value="CAK7213446.1"/>
    <property type="molecule type" value="Genomic_DNA"/>
</dbReference>
<sequence>MTSSLPPLSHIPEAGDRVQDHITRWSESRVTLPAVVAVPESESDIVSSLRYALDNGLRVVTAGGGHAPFVPVTGKTLYLDMCKFKSIAVDEKQSIVTIGGGVLTGELFTALTSRGLYTTLPNSNAVGVVGAVLGSGNNPFNSLHGLMADNVDGVRIVTARHGNLDTRDIDISSTNDEERALLSAICGAGHGLGVITTMKLKIYRIADLSLDNGDHIWQRRVIYPSFAVHDAAELFTSLLPVQGPVSAVMLFARSPPNSPRPGSPIVMVLGSYYGPAAVAESSAFGQAIQAPDLAAKAVMAVTEGVPLTKMNDATAPFNTRGGSKILDAAFLHTLDADTIVSLFEQYVAYTEGRPERHMSYTAIAAWDTTKSEELGCSVERRGNYIFSRDHSILQLNTTWSTKVDATSDQEARTYMRKMKETSLRGETGPEVSFANNLAFPASMEDYYPKDRVKDLEATKALWDPNSLFWSPSMAAE</sequence>
<protein>
    <recommendedName>
        <fullName evidence="5">FAD-binding PCMH-type domain-containing protein</fullName>
    </recommendedName>
</protein>
<dbReference type="InterPro" id="IPR016169">
    <property type="entry name" value="FAD-bd_PCMH_sub2"/>
</dbReference>
<dbReference type="InterPro" id="IPR036318">
    <property type="entry name" value="FAD-bd_PCMH-like_sf"/>
</dbReference>
<dbReference type="InterPro" id="IPR006093">
    <property type="entry name" value="Oxy_OxRdtase_FAD_BS"/>
</dbReference>
<name>A0ABP0B1Q4_9PEZI</name>
<keyword evidence="2" id="KW-0285">Flavoprotein</keyword>
<evidence type="ECO:0000256" key="3">
    <source>
        <dbReference type="ARBA" id="ARBA00022827"/>
    </source>
</evidence>
<accession>A0ABP0B1Q4</accession>
<evidence type="ECO:0000256" key="2">
    <source>
        <dbReference type="ARBA" id="ARBA00022630"/>
    </source>
</evidence>
<dbReference type="Pfam" id="PF01565">
    <property type="entry name" value="FAD_binding_4"/>
    <property type="match status" value="1"/>
</dbReference>
<dbReference type="PANTHER" id="PTHR42973:SF7">
    <property type="entry name" value="FAD-BINDING PCMH-TYPE DOMAIN-CONTAINING PROTEIN"/>
    <property type="match status" value="1"/>
</dbReference>
<evidence type="ECO:0000256" key="4">
    <source>
        <dbReference type="ARBA" id="ARBA00023002"/>
    </source>
</evidence>
<comment type="similarity">
    <text evidence="1">Belongs to the oxygen-dependent FAD-linked oxidoreductase family.</text>
</comment>
<dbReference type="InterPro" id="IPR050416">
    <property type="entry name" value="FAD-linked_Oxidoreductase"/>
</dbReference>
<dbReference type="SUPFAM" id="SSF56176">
    <property type="entry name" value="FAD-binding/transporter-associated domain-like"/>
    <property type="match status" value="1"/>
</dbReference>
<evidence type="ECO:0000313" key="7">
    <source>
        <dbReference type="Proteomes" id="UP001642406"/>
    </source>
</evidence>
<comment type="caution">
    <text evidence="6">The sequence shown here is derived from an EMBL/GenBank/DDBJ whole genome shotgun (WGS) entry which is preliminary data.</text>
</comment>
<feature type="domain" description="FAD-binding PCMH-type" evidence="5">
    <location>
        <begin position="29"/>
        <end position="205"/>
    </location>
</feature>
<keyword evidence="3" id="KW-0274">FAD</keyword>
<reference evidence="6 7" key="1">
    <citation type="submission" date="2024-01" db="EMBL/GenBank/DDBJ databases">
        <authorList>
            <person name="Allen C."/>
            <person name="Tagirdzhanova G."/>
        </authorList>
    </citation>
    <scope>NUCLEOTIDE SEQUENCE [LARGE SCALE GENOMIC DNA]</scope>
</reference>
<keyword evidence="7" id="KW-1185">Reference proteome</keyword>